<dbReference type="PANTHER" id="PTHR30026:SF20">
    <property type="entry name" value="OUTER MEMBRANE PROTEIN TOLC"/>
    <property type="match status" value="1"/>
</dbReference>
<accession>A0A5C8P127</accession>
<dbReference type="Proteomes" id="UP000321548">
    <property type="component" value="Unassembled WGS sequence"/>
</dbReference>
<reference evidence="8 9" key="1">
    <citation type="submission" date="2019-06" db="EMBL/GenBank/DDBJ databases">
        <title>Quisquiliibacterium sp. nov., isolated from a maize field.</title>
        <authorList>
            <person name="Lin S.-Y."/>
            <person name="Tsai C.-F."/>
            <person name="Young C.-C."/>
        </authorList>
    </citation>
    <scope>NUCLEOTIDE SEQUENCE [LARGE SCALE GENOMIC DNA]</scope>
    <source>
        <strain evidence="8 9">CC-CFT501</strain>
    </source>
</reference>
<feature type="coiled-coil region" evidence="6">
    <location>
        <begin position="384"/>
        <end position="411"/>
    </location>
</feature>
<proteinExistence type="predicted"/>
<keyword evidence="9" id="KW-1185">Reference proteome</keyword>
<dbReference type="InterPro" id="IPR051906">
    <property type="entry name" value="TolC-like"/>
</dbReference>
<keyword evidence="6" id="KW-0175">Coiled coil</keyword>
<evidence type="ECO:0000256" key="4">
    <source>
        <dbReference type="ARBA" id="ARBA00023136"/>
    </source>
</evidence>
<comment type="caution">
    <text evidence="8">The sequence shown here is derived from an EMBL/GenBank/DDBJ whole genome shotgun (WGS) entry which is preliminary data.</text>
</comment>
<evidence type="ECO:0000313" key="9">
    <source>
        <dbReference type="Proteomes" id="UP000321548"/>
    </source>
</evidence>
<dbReference type="SUPFAM" id="SSF56954">
    <property type="entry name" value="Outer membrane efflux proteins (OEP)"/>
    <property type="match status" value="1"/>
</dbReference>
<evidence type="ECO:0000256" key="1">
    <source>
        <dbReference type="ARBA" id="ARBA00004442"/>
    </source>
</evidence>
<dbReference type="GO" id="GO:1990281">
    <property type="term" value="C:efflux pump complex"/>
    <property type="evidence" value="ECO:0007669"/>
    <property type="project" value="TreeGrafter"/>
</dbReference>
<evidence type="ECO:0000256" key="6">
    <source>
        <dbReference type="SAM" id="Coils"/>
    </source>
</evidence>
<keyword evidence="3" id="KW-0812">Transmembrane</keyword>
<dbReference type="Gene3D" id="1.20.1600.10">
    <property type="entry name" value="Outer membrane efflux proteins (OEP)"/>
    <property type="match status" value="1"/>
</dbReference>
<dbReference type="GO" id="GO:0015288">
    <property type="term" value="F:porin activity"/>
    <property type="evidence" value="ECO:0007669"/>
    <property type="project" value="TreeGrafter"/>
</dbReference>
<keyword evidence="7" id="KW-0732">Signal</keyword>
<evidence type="ECO:0000256" key="3">
    <source>
        <dbReference type="ARBA" id="ARBA00022692"/>
    </source>
</evidence>
<feature type="signal peptide" evidence="7">
    <location>
        <begin position="1"/>
        <end position="20"/>
    </location>
</feature>
<keyword evidence="2" id="KW-1134">Transmembrane beta strand</keyword>
<evidence type="ECO:0000256" key="5">
    <source>
        <dbReference type="ARBA" id="ARBA00023237"/>
    </source>
</evidence>
<protein>
    <submittedName>
        <fullName evidence="8">TolC family protein</fullName>
    </submittedName>
</protein>
<keyword evidence="5" id="KW-0998">Cell outer membrane</keyword>
<dbReference type="AlphaFoldDB" id="A0A5C8P127"/>
<dbReference type="GO" id="GO:0015562">
    <property type="term" value="F:efflux transmembrane transporter activity"/>
    <property type="evidence" value="ECO:0007669"/>
    <property type="project" value="InterPro"/>
</dbReference>
<dbReference type="RefSeq" id="WP_147703206.1">
    <property type="nucleotide sequence ID" value="NZ_VDUY01000002.1"/>
</dbReference>
<evidence type="ECO:0000256" key="7">
    <source>
        <dbReference type="SAM" id="SignalP"/>
    </source>
</evidence>
<feature type="chain" id="PRO_5023119302" evidence="7">
    <location>
        <begin position="21"/>
        <end position="418"/>
    </location>
</feature>
<sequence>MRLPVLISALALALPLLAHAEGAPPYPSELPPAELVREAIIEAPDVQAAAAMRDAGLATRRQLVAGPQEWVARVDYLRRRATQGGDSERTSDWELALERPLRSPTKANLDRQLGDIRVEEADVALADARHETARELLSLWYDWLRARTVATMLRDQSELATREASVVERRNSLGDASALDLSRARAAAAEAQAAASQGLARAEQARIMLEHRFPRLAGPGSMPGPAPRPETLSSDLSALGRAAIERDHGLLLARAAAARGLAESRRALADRRPDPSVGLRMARERSGADGMVGVYLSIPFGGEARRAAADASVATADALARRAAATQRRLEAEVGALIHAVESSRANWQVSEAAAALQAGVAERLETAHRLGEASLGEVLIARRQAKQAALASLEARIEALQRRARLLLDVHLLWDYD</sequence>
<dbReference type="GO" id="GO:0009279">
    <property type="term" value="C:cell outer membrane"/>
    <property type="evidence" value="ECO:0007669"/>
    <property type="project" value="UniProtKB-SubCell"/>
</dbReference>
<evidence type="ECO:0000313" key="8">
    <source>
        <dbReference type="EMBL" id="TXL66957.1"/>
    </source>
</evidence>
<dbReference type="OrthoDB" id="7616984at2"/>
<gene>
    <name evidence="8" type="ORF">FHP08_04845</name>
</gene>
<dbReference type="EMBL" id="VDUY01000002">
    <property type="protein sequence ID" value="TXL66957.1"/>
    <property type="molecule type" value="Genomic_DNA"/>
</dbReference>
<dbReference type="PANTHER" id="PTHR30026">
    <property type="entry name" value="OUTER MEMBRANE PROTEIN TOLC"/>
    <property type="match status" value="1"/>
</dbReference>
<comment type="subcellular location">
    <subcellularLocation>
        <location evidence="1">Cell outer membrane</location>
    </subcellularLocation>
</comment>
<organism evidence="8 9">
    <name type="scientific">Zeimonas arvi</name>
    <dbReference type="NCBI Taxonomy" id="2498847"/>
    <lineage>
        <taxon>Bacteria</taxon>
        <taxon>Pseudomonadati</taxon>
        <taxon>Pseudomonadota</taxon>
        <taxon>Betaproteobacteria</taxon>
        <taxon>Burkholderiales</taxon>
        <taxon>Burkholderiaceae</taxon>
        <taxon>Zeimonas</taxon>
    </lineage>
</organism>
<evidence type="ECO:0000256" key="2">
    <source>
        <dbReference type="ARBA" id="ARBA00022452"/>
    </source>
</evidence>
<keyword evidence="4" id="KW-0472">Membrane</keyword>
<name>A0A5C8P127_9BURK</name>